<name>A0A914LC30_MELIC</name>
<organism evidence="2 3">
    <name type="scientific">Meloidogyne incognita</name>
    <name type="common">Southern root-knot nematode worm</name>
    <name type="synonym">Oxyuris incognita</name>
    <dbReference type="NCBI Taxonomy" id="6306"/>
    <lineage>
        <taxon>Eukaryota</taxon>
        <taxon>Metazoa</taxon>
        <taxon>Ecdysozoa</taxon>
        <taxon>Nematoda</taxon>
        <taxon>Chromadorea</taxon>
        <taxon>Rhabditida</taxon>
        <taxon>Tylenchina</taxon>
        <taxon>Tylenchomorpha</taxon>
        <taxon>Tylenchoidea</taxon>
        <taxon>Meloidogynidae</taxon>
        <taxon>Meloidogyninae</taxon>
        <taxon>Meloidogyne</taxon>
        <taxon>Meloidogyne incognita group</taxon>
    </lineage>
</organism>
<dbReference type="Proteomes" id="UP000887563">
    <property type="component" value="Unplaced"/>
</dbReference>
<evidence type="ECO:0000313" key="2">
    <source>
        <dbReference type="Proteomes" id="UP000887563"/>
    </source>
</evidence>
<dbReference type="WBParaSite" id="Minc3s00390g11485">
    <property type="protein sequence ID" value="Minc3s00390g11485"/>
    <property type="gene ID" value="Minc3s00390g11485"/>
</dbReference>
<reference evidence="3" key="1">
    <citation type="submission" date="2022-11" db="UniProtKB">
        <authorList>
            <consortium name="WormBaseParasite"/>
        </authorList>
    </citation>
    <scope>IDENTIFICATION</scope>
</reference>
<dbReference type="AlphaFoldDB" id="A0A914LC30"/>
<keyword evidence="2" id="KW-1185">Reference proteome</keyword>
<proteinExistence type="predicted"/>
<accession>A0A914LC30</accession>
<feature type="compositionally biased region" description="Polar residues" evidence="1">
    <location>
        <begin position="134"/>
        <end position="145"/>
    </location>
</feature>
<sequence length="191" mass="21364">MHKISLYAALPLINMENNLIEDVMMRRKRTARNNVLKEIFSCFSCCGSSEKDKGDGKTKFAEILKGLQSHDHKKKEKALNKLDKLDAKEIENQLKALGLYEKTLGSADSDLLKAIQLSLENRNQPITIRDTELETPSTSTQSQHPQPLGRGKGIAEASKEPSSSDDDKMVTELVERYKSGEGSSALWEGWQ</sequence>
<evidence type="ECO:0000256" key="1">
    <source>
        <dbReference type="SAM" id="MobiDB-lite"/>
    </source>
</evidence>
<protein>
    <submittedName>
        <fullName evidence="3">Uncharacterized protein</fullName>
    </submittedName>
</protein>
<evidence type="ECO:0000313" key="3">
    <source>
        <dbReference type="WBParaSite" id="Minc3s00390g11485"/>
    </source>
</evidence>
<feature type="region of interest" description="Disordered" evidence="1">
    <location>
        <begin position="126"/>
        <end position="170"/>
    </location>
</feature>